<dbReference type="GO" id="GO:0051205">
    <property type="term" value="P:protein insertion into membrane"/>
    <property type="evidence" value="ECO:0007669"/>
    <property type="project" value="UniProtKB-UniRule"/>
</dbReference>
<dbReference type="Gene3D" id="3.10.20.310">
    <property type="entry name" value="membrane protein fhac"/>
    <property type="match status" value="5"/>
</dbReference>
<name>A0A919CPC4_9PROT</name>
<protein>
    <recommendedName>
        <fullName evidence="8 9">Outer membrane protein assembly factor BamA</fullName>
    </recommendedName>
</protein>
<dbReference type="PIRSF" id="PIRSF006076">
    <property type="entry name" value="OM_assembly_OMP85"/>
    <property type="match status" value="1"/>
</dbReference>
<evidence type="ECO:0000256" key="7">
    <source>
        <dbReference type="ARBA" id="ARBA00023237"/>
    </source>
</evidence>
<dbReference type="EMBL" id="BMZS01000003">
    <property type="protein sequence ID" value="GHD46761.1"/>
    <property type="molecule type" value="Genomic_DNA"/>
</dbReference>
<dbReference type="NCBIfam" id="TIGR03303">
    <property type="entry name" value="OM_YaeT"/>
    <property type="match status" value="1"/>
</dbReference>
<sequence length="726" mass="81340">MSEIEVQGTQRIDPGTVRSYMLIQPGDLFDADRLDRSLKALFATGLFADVTIRRQGDALVVSVVENPIINRIAFEGNKRIDDEELAREVELRPRVVFTRTRAQQDVQRIVEIYRRSGRYGVTVEPKVIQQPQNRVDLVFEIDEGELTPVQTISFIGNKRFSDSTLRGVIQTKEYAFYRFLSTADTYDPDRLSFDRELLRRFYLESGYADFRVLSAVAELTPNREAFVVTFTVEEGEPYNFGQIGFDIGLPRVTEGDLNGLVVTETGDRYDSTKVDESVDAITDKLGNLGYAFVDVRPRVERHPEAQAIDITYQIGEASKVFVERIDIVGNVRTLDRVIRREMNLVEGDAFNVSQMRRSERRIRNLGFFKSVKVTNSEGSAPDRTVIVVEVEEQPTGEISFGIGYSSVDAVIGDIGIRERNLLGRGQDLRFGVSGSASSTEYDISFTEPYFLGRDVSAGFDLFRVEREYTESSYSEVRTGGSLRAGYDLAPDLRQSVNYTLKSTDIKDVESDASRFIREQEGTTVVSQFGQTLTYDKRDNRLDPREGYIGQFTTEIAGAGGDERFLRLKAKGAYYYPLDNVWGLAFLGQAGYIIGLGQDVSIAERFFIGGHTFRGFEKAGVGPRDVSSDDALGGNQYYVGSVELTFPTGLPEDLGMRAFVFSDVGSLWNVDASGAEVRDVNSIRASFGVGVEFVTAFGRIRVDAAEPVLKEDFDKTELFRFSFGTRF</sequence>
<dbReference type="InterPro" id="IPR010827">
    <property type="entry name" value="BamA/TamA_POTRA"/>
</dbReference>
<proteinExistence type="inferred from homology"/>
<dbReference type="PANTHER" id="PTHR12815:SF23">
    <property type="entry name" value="OUTER MEMBRANE PROTEIN ASSEMBLY FACTOR BAMA"/>
    <property type="match status" value="1"/>
</dbReference>
<evidence type="ECO:0000313" key="11">
    <source>
        <dbReference type="EMBL" id="GHD46761.1"/>
    </source>
</evidence>
<evidence type="ECO:0000256" key="1">
    <source>
        <dbReference type="ARBA" id="ARBA00004370"/>
    </source>
</evidence>
<evidence type="ECO:0000256" key="3">
    <source>
        <dbReference type="ARBA" id="ARBA00022692"/>
    </source>
</evidence>
<evidence type="ECO:0000256" key="2">
    <source>
        <dbReference type="ARBA" id="ARBA00022452"/>
    </source>
</evidence>
<feature type="domain" description="POTRA" evidence="10">
    <location>
        <begin position="67"/>
        <end position="144"/>
    </location>
</feature>
<dbReference type="HAMAP" id="MF_01430">
    <property type="entry name" value="OM_assembly_BamA"/>
    <property type="match status" value="1"/>
</dbReference>
<keyword evidence="3 8" id="KW-0812">Transmembrane</keyword>
<dbReference type="AlphaFoldDB" id="A0A919CPC4"/>
<feature type="domain" description="POTRA" evidence="10">
    <location>
        <begin position="320"/>
        <end position="393"/>
    </location>
</feature>
<dbReference type="GO" id="GO:0009279">
    <property type="term" value="C:cell outer membrane"/>
    <property type="evidence" value="ECO:0007669"/>
    <property type="project" value="UniProtKB-SubCell"/>
</dbReference>
<comment type="similarity">
    <text evidence="8">Belongs to the BamA family.</text>
</comment>
<dbReference type="InterPro" id="IPR034746">
    <property type="entry name" value="POTRA"/>
</dbReference>
<comment type="function">
    <text evidence="8">Part of the outer membrane protein assembly complex, which is involved in assembly and insertion of beta-barrel proteins into the outer membrane.</text>
</comment>
<reference evidence="11" key="2">
    <citation type="submission" date="2020-09" db="EMBL/GenBank/DDBJ databases">
        <authorList>
            <person name="Sun Q."/>
            <person name="Kim S."/>
        </authorList>
    </citation>
    <scope>NUCLEOTIDE SEQUENCE</scope>
    <source>
        <strain evidence="11">KCTC 42651</strain>
    </source>
</reference>
<dbReference type="InterPro" id="IPR039910">
    <property type="entry name" value="D15-like"/>
</dbReference>
<organism evidence="11 12">
    <name type="scientific">Thalassobaculum fulvum</name>
    <dbReference type="NCBI Taxonomy" id="1633335"/>
    <lineage>
        <taxon>Bacteria</taxon>
        <taxon>Pseudomonadati</taxon>
        <taxon>Pseudomonadota</taxon>
        <taxon>Alphaproteobacteria</taxon>
        <taxon>Rhodospirillales</taxon>
        <taxon>Thalassobaculaceae</taxon>
        <taxon>Thalassobaculum</taxon>
    </lineage>
</organism>
<keyword evidence="7 8" id="KW-0998">Cell outer membrane</keyword>
<evidence type="ECO:0000256" key="9">
    <source>
        <dbReference type="NCBIfam" id="TIGR03303"/>
    </source>
</evidence>
<keyword evidence="4 8" id="KW-0732">Signal</keyword>
<keyword evidence="6 8" id="KW-0472">Membrane</keyword>
<reference evidence="11" key="1">
    <citation type="journal article" date="2014" name="Int. J. Syst. Evol. Microbiol.">
        <title>Complete genome sequence of Corynebacterium casei LMG S-19264T (=DSM 44701T), isolated from a smear-ripened cheese.</title>
        <authorList>
            <consortium name="US DOE Joint Genome Institute (JGI-PGF)"/>
            <person name="Walter F."/>
            <person name="Albersmeier A."/>
            <person name="Kalinowski J."/>
            <person name="Ruckert C."/>
        </authorList>
    </citation>
    <scope>NUCLEOTIDE SEQUENCE</scope>
    <source>
        <strain evidence="11">KCTC 42651</strain>
    </source>
</reference>
<dbReference type="InterPro" id="IPR000184">
    <property type="entry name" value="Bac_surfAg_D15"/>
</dbReference>
<comment type="subcellular location">
    <subcellularLocation>
        <location evidence="8">Cell outer membrane</location>
    </subcellularLocation>
    <subcellularLocation>
        <location evidence="1">Membrane</location>
    </subcellularLocation>
</comment>
<keyword evidence="12" id="KW-1185">Reference proteome</keyword>
<dbReference type="PANTHER" id="PTHR12815">
    <property type="entry name" value="SORTING AND ASSEMBLY MACHINERY SAMM50 PROTEIN FAMILY MEMBER"/>
    <property type="match status" value="1"/>
</dbReference>
<dbReference type="Pfam" id="PF07244">
    <property type="entry name" value="POTRA"/>
    <property type="match status" value="5"/>
</dbReference>
<gene>
    <name evidence="8 11" type="primary">bamA</name>
    <name evidence="11" type="ORF">GCM10017083_16250</name>
</gene>
<evidence type="ECO:0000256" key="6">
    <source>
        <dbReference type="ARBA" id="ARBA00023136"/>
    </source>
</evidence>
<evidence type="ECO:0000313" key="12">
    <source>
        <dbReference type="Proteomes" id="UP000630353"/>
    </source>
</evidence>
<comment type="caution">
    <text evidence="11">The sequence shown here is derived from an EMBL/GenBank/DDBJ whole genome shotgun (WGS) entry which is preliminary data.</text>
</comment>
<dbReference type="PROSITE" id="PS51779">
    <property type="entry name" value="POTRA"/>
    <property type="match status" value="4"/>
</dbReference>
<dbReference type="Gene3D" id="2.40.160.50">
    <property type="entry name" value="membrane protein fhac: a member of the omp85/tpsb transporter family"/>
    <property type="match status" value="1"/>
</dbReference>
<feature type="domain" description="POTRA" evidence="10">
    <location>
        <begin position="1"/>
        <end position="66"/>
    </location>
</feature>
<feature type="domain" description="POTRA" evidence="10">
    <location>
        <begin position="147"/>
        <end position="235"/>
    </location>
</feature>
<evidence type="ECO:0000259" key="10">
    <source>
        <dbReference type="PROSITE" id="PS51779"/>
    </source>
</evidence>
<keyword evidence="2 8" id="KW-1134">Transmembrane beta strand</keyword>
<accession>A0A919CPC4</accession>
<dbReference type="GO" id="GO:0043165">
    <property type="term" value="P:Gram-negative-bacterium-type cell outer membrane assembly"/>
    <property type="evidence" value="ECO:0007669"/>
    <property type="project" value="UniProtKB-UniRule"/>
</dbReference>
<evidence type="ECO:0000256" key="4">
    <source>
        <dbReference type="ARBA" id="ARBA00022729"/>
    </source>
</evidence>
<keyword evidence="5 8" id="KW-0677">Repeat</keyword>
<evidence type="ECO:0000256" key="8">
    <source>
        <dbReference type="HAMAP-Rule" id="MF_01430"/>
    </source>
</evidence>
<dbReference type="Proteomes" id="UP000630353">
    <property type="component" value="Unassembled WGS sequence"/>
</dbReference>
<dbReference type="Pfam" id="PF01103">
    <property type="entry name" value="Omp85"/>
    <property type="match status" value="1"/>
</dbReference>
<evidence type="ECO:0000256" key="5">
    <source>
        <dbReference type="ARBA" id="ARBA00022737"/>
    </source>
</evidence>
<comment type="subunit">
    <text evidence="8">Part of the Bam complex.</text>
</comment>
<dbReference type="InterPro" id="IPR023707">
    <property type="entry name" value="OM_assembly_BamA"/>
</dbReference>